<dbReference type="PIRSF" id="PIRSF003180">
    <property type="entry name" value="DiGMPpdiest_YuxH"/>
    <property type="match status" value="1"/>
</dbReference>
<dbReference type="Pfam" id="PF08668">
    <property type="entry name" value="HDOD"/>
    <property type="match status" value="1"/>
</dbReference>
<dbReference type="SMART" id="SM00052">
    <property type="entry name" value="EAL"/>
    <property type="match status" value="1"/>
</dbReference>
<dbReference type="Proteomes" id="UP001169242">
    <property type="component" value="Unassembled WGS sequence"/>
</dbReference>
<organism evidence="2 3">
    <name type="scientific">Holtiella tumoricola</name>
    <dbReference type="NCBI Taxonomy" id="3018743"/>
    <lineage>
        <taxon>Bacteria</taxon>
        <taxon>Bacillati</taxon>
        <taxon>Bacillota</taxon>
        <taxon>Clostridia</taxon>
        <taxon>Lachnospirales</taxon>
        <taxon>Cellulosilyticaceae</taxon>
        <taxon>Holtiella</taxon>
    </lineage>
</organism>
<dbReference type="SUPFAM" id="SSF109604">
    <property type="entry name" value="HD-domain/PDEase-like"/>
    <property type="match status" value="1"/>
</dbReference>
<feature type="domain" description="HDOD" evidence="1">
    <location>
        <begin position="198"/>
        <end position="385"/>
    </location>
</feature>
<keyword evidence="3" id="KW-1185">Reference proteome</keyword>
<sequence>MRCIYMARQSIFNKHNRIFGYELLHRENEQNYFIPNSPNKNYTCELISNAMLTFGISNIAKGKYAFINFDRDVIMSDIPFLLNPNEMIIEILEDVEIDEELLERLKRLKEKNYLLAMDDYIGKSGYDSLIKLVDIIKVDFKMTTEKIRREIAIKYKNKVLLAEKVETEEEYEQAKRDGYSLFQGYYFSKPLMLSKKTLDIAENSYINLWKEIKKENPSYDNLVSIINKDVNLILRLLQKVNTVNYYRGKVIYSIKEALVRLGMTETSRWIILLLMQDVTMKNQDHHIQVALIRGILAEQICVQVGLGKYKEEAYIRGMFSVMEQKDKEEILTFIKKVDQTIENRIDAVEIEEVLKNIINVTKYYEEAKWDEVDLFAKQYKVPKELILKFYLEAIDYANNVFRIE</sequence>
<dbReference type="PANTHER" id="PTHR33525:SF4">
    <property type="entry name" value="CYCLIC DI-GMP PHOSPHODIESTERASE CDGJ"/>
    <property type="match status" value="1"/>
</dbReference>
<dbReference type="Gene3D" id="3.20.20.450">
    <property type="entry name" value="EAL domain"/>
    <property type="match status" value="1"/>
</dbReference>
<gene>
    <name evidence="2" type="ORF">PBV87_21645</name>
</gene>
<dbReference type="EMBL" id="JAQIFT010000069">
    <property type="protein sequence ID" value="MDA3734083.1"/>
    <property type="molecule type" value="Genomic_DNA"/>
</dbReference>
<accession>A0AA42DSD1</accession>
<dbReference type="Pfam" id="PF00563">
    <property type="entry name" value="EAL"/>
    <property type="match status" value="1"/>
</dbReference>
<evidence type="ECO:0000313" key="2">
    <source>
        <dbReference type="EMBL" id="MDA3734083.1"/>
    </source>
</evidence>
<dbReference type="PROSITE" id="PS51833">
    <property type="entry name" value="HDOD"/>
    <property type="match status" value="1"/>
</dbReference>
<protein>
    <submittedName>
        <fullName evidence="2">HDOD domain-containing protein</fullName>
    </submittedName>
</protein>
<evidence type="ECO:0000313" key="3">
    <source>
        <dbReference type="Proteomes" id="UP001169242"/>
    </source>
</evidence>
<dbReference type="AlphaFoldDB" id="A0AA42DSD1"/>
<reference evidence="2" key="1">
    <citation type="journal article" date="2023" name="Int. J. Syst. Evol. Microbiol.">
        <title>&lt;i&gt;Holtiella tumoricola&lt;/i&gt; gen. nov. sp. nov., isolated from a human clinical sample.</title>
        <authorList>
            <person name="Allen-Vercoe E."/>
            <person name="Daigneault M.C."/>
            <person name="Vancuren S.J."/>
            <person name="Cochrane K."/>
            <person name="O'Neal L.L."/>
            <person name="Sankaranarayanan K."/>
            <person name="Lawson P.A."/>
        </authorList>
    </citation>
    <scope>NUCLEOTIDE SEQUENCE</scope>
    <source>
        <strain evidence="2">CC70A</strain>
    </source>
</reference>
<dbReference type="Gene3D" id="1.10.3210.10">
    <property type="entry name" value="Hypothetical protein af1432"/>
    <property type="match status" value="1"/>
</dbReference>
<dbReference type="InterPro" id="IPR001633">
    <property type="entry name" value="EAL_dom"/>
</dbReference>
<dbReference type="InterPro" id="IPR013976">
    <property type="entry name" value="HDOD"/>
</dbReference>
<dbReference type="InterPro" id="IPR014408">
    <property type="entry name" value="dGMP_Pdiesterase_EAL/HD-GYP"/>
</dbReference>
<dbReference type="RefSeq" id="WP_271013724.1">
    <property type="nucleotide sequence ID" value="NZ_JAQIFT010000069.1"/>
</dbReference>
<dbReference type="SUPFAM" id="SSF141868">
    <property type="entry name" value="EAL domain-like"/>
    <property type="match status" value="1"/>
</dbReference>
<proteinExistence type="predicted"/>
<name>A0AA42DSD1_9FIRM</name>
<evidence type="ECO:0000259" key="1">
    <source>
        <dbReference type="PROSITE" id="PS51833"/>
    </source>
</evidence>
<comment type="caution">
    <text evidence="2">The sequence shown here is derived from an EMBL/GenBank/DDBJ whole genome shotgun (WGS) entry which is preliminary data.</text>
</comment>
<dbReference type="InterPro" id="IPR052340">
    <property type="entry name" value="RNase_Y/CdgJ"/>
</dbReference>
<dbReference type="InterPro" id="IPR035919">
    <property type="entry name" value="EAL_sf"/>
</dbReference>
<dbReference type="PANTHER" id="PTHR33525">
    <property type="match status" value="1"/>
</dbReference>